<keyword evidence="9" id="KW-1185">Reference proteome</keyword>
<dbReference type="InterPro" id="IPR013551">
    <property type="entry name" value="YicC-like_C"/>
</dbReference>
<evidence type="ECO:0000313" key="8">
    <source>
        <dbReference type="EMBL" id="ACK42719.1"/>
    </source>
</evidence>
<dbReference type="EnsemblBacteria" id="ACK42719">
    <property type="protein sequence ID" value="ACK42719"/>
    <property type="gene ID" value="Dtur_1445"/>
</dbReference>
<dbReference type="GO" id="GO:0016891">
    <property type="term" value="F:RNA endonuclease activity producing 5'-phosphomonoesters, hydrolytic mechanism"/>
    <property type="evidence" value="ECO:0000318"/>
    <property type="project" value="GO_Central"/>
</dbReference>
<dbReference type="InterPro" id="IPR005229">
    <property type="entry name" value="YicC/YloC-like"/>
</dbReference>
<protein>
    <recommendedName>
        <fullName evidence="10">YicC family protein</fullName>
    </recommendedName>
</protein>
<name>B8E0Y2_DICTD</name>
<dbReference type="Proteomes" id="UP000007719">
    <property type="component" value="Chromosome"/>
</dbReference>
<evidence type="ECO:0000256" key="3">
    <source>
        <dbReference type="ARBA" id="ARBA00022759"/>
    </source>
</evidence>
<proteinExistence type="inferred from homology"/>
<sequence>MTASAFRELSIDSLNFFLEVKGYNHRFLEIKINLPDTLSSIEKEIAREIKKFVKRGFILFSIKITKDHLTNYKINVPLIMNILEEIGRITGKEENIWDWKEILANPQIFYVENRFFRDEDFSNLLTETKILLEEFNRIREEEGKSIFEALERSLDKIESLLFLIKKEEGKWQKEAKEFLERKLKEFNFKDIDENRLYQELSLLLMKTDINEEIIRIEEFVRRFKNEMKKEESIGKTLEFIVQEIHREVNTLSSKTAKTSVMFYAVDIKNELEKIRELILNVE</sequence>
<dbReference type="PANTHER" id="PTHR30636">
    <property type="entry name" value="UPF0701 PROTEIN YICC"/>
    <property type="match status" value="1"/>
</dbReference>
<dbReference type="eggNOG" id="COG1561">
    <property type="taxonomic scope" value="Bacteria"/>
</dbReference>
<dbReference type="EMBL" id="CP001251">
    <property type="protein sequence ID" value="ACK42719.1"/>
    <property type="molecule type" value="Genomic_DNA"/>
</dbReference>
<evidence type="ECO:0000256" key="2">
    <source>
        <dbReference type="ARBA" id="ARBA00022722"/>
    </source>
</evidence>
<dbReference type="HOGENOM" id="CLU_076609_1_0_0"/>
<evidence type="ECO:0000259" key="7">
    <source>
        <dbReference type="Pfam" id="PF08340"/>
    </source>
</evidence>
<reference evidence="9" key="1">
    <citation type="journal article" date="2016" name="Front. Microbiol.">
        <title>The complete genome sequence of hyperthermophile Dictyoglomus turgidum DSM 6724 reveals a specialized carbohydrate fermentor.</title>
        <authorList>
            <person name="Brumm P.J."/>
            <person name="Gowda K."/>
            <person name="Robb F.T."/>
            <person name="Mead D.A."/>
        </authorList>
    </citation>
    <scope>NUCLEOTIDE SEQUENCE [LARGE SCALE GENOMIC DNA]</scope>
    <source>
        <strain evidence="9">DSM 6724 / Z-1310</strain>
    </source>
</reference>
<dbReference type="FunCoup" id="B8E0Y2">
    <property type="interactions" value="95"/>
</dbReference>
<keyword evidence="4" id="KW-0378">Hydrolase</keyword>
<dbReference type="InterPro" id="IPR013527">
    <property type="entry name" value="YicC-like_N"/>
</dbReference>
<dbReference type="OrthoDB" id="9771229at2"/>
<evidence type="ECO:0008006" key="10">
    <source>
        <dbReference type="Google" id="ProtNLM"/>
    </source>
</evidence>
<gene>
    <name evidence="8" type="ordered locus">Dtur_1445</name>
</gene>
<dbReference type="Pfam" id="PF03755">
    <property type="entry name" value="YicC-like_N"/>
    <property type="match status" value="1"/>
</dbReference>
<dbReference type="AlphaFoldDB" id="B8E0Y2"/>
<organism evidence="8 9">
    <name type="scientific">Dictyoglomus turgidum (strain DSM 6724 / Z-1310)</name>
    <dbReference type="NCBI Taxonomy" id="515635"/>
    <lineage>
        <taxon>Bacteria</taxon>
        <taxon>Pseudomonadati</taxon>
        <taxon>Dictyoglomota</taxon>
        <taxon>Dictyoglomia</taxon>
        <taxon>Dictyoglomales</taxon>
        <taxon>Dictyoglomaceae</taxon>
        <taxon>Dictyoglomus</taxon>
    </lineage>
</organism>
<evidence type="ECO:0000259" key="6">
    <source>
        <dbReference type="Pfam" id="PF03755"/>
    </source>
</evidence>
<dbReference type="STRING" id="515635.Dtur_1445"/>
<dbReference type="InParanoid" id="B8E0Y2"/>
<dbReference type="KEGG" id="dtu:Dtur_1445"/>
<evidence type="ECO:0000256" key="4">
    <source>
        <dbReference type="ARBA" id="ARBA00022801"/>
    </source>
</evidence>
<evidence type="ECO:0000313" key="9">
    <source>
        <dbReference type="Proteomes" id="UP000007719"/>
    </source>
</evidence>
<evidence type="ECO:0000256" key="1">
    <source>
        <dbReference type="ARBA" id="ARBA00001968"/>
    </source>
</evidence>
<feature type="domain" description="Endoribonuclease YicC-like C-terminal" evidence="7">
    <location>
        <begin position="164"/>
        <end position="282"/>
    </location>
</feature>
<feature type="domain" description="Endoribonuclease YicC-like N-terminal" evidence="6">
    <location>
        <begin position="1"/>
        <end position="146"/>
    </location>
</feature>
<keyword evidence="3" id="KW-0255">Endonuclease</keyword>
<accession>B8E0Y2</accession>
<dbReference type="Pfam" id="PF08340">
    <property type="entry name" value="YicC-like_C"/>
    <property type="match status" value="1"/>
</dbReference>
<dbReference type="PANTHER" id="PTHR30636:SF3">
    <property type="entry name" value="UPF0701 PROTEIN YICC"/>
    <property type="match status" value="1"/>
</dbReference>
<keyword evidence="2" id="KW-0540">Nuclease</keyword>
<dbReference type="GO" id="GO:0006401">
    <property type="term" value="P:RNA catabolic process"/>
    <property type="evidence" value="ECO:0000318"/>
    <property type="project" value="GO_Central"/>
</dbReference>
<evidence type="ECO:0000256" key="5">
    <source>
        <dbReference type="ARBA" id="ARBA00035648"/>
    </source>
</evidence>
<comment type="cofactor">
    <cofactor evidence="1">
        <name>a divalent metal cation</name>
        <dbReference type="ChEBI" id="CHEBI:60240"/>
    </cofactor>
</comment>
<comment type="similarity">
    <text evidence="5">Belongs to the YicC/YloC family.</text>
</comment>